<accession>A0A814BGG6</accession>
<dbReference type="EMBL" id="CAJOAY010000575">
    <property type="protein sequence ID" value="CAF3695358.1"/>
    <property type="molecule type" value="Genomic_DNA"/>
</dbReference>
<sequence length="242" mass="28746">MSTSNIQKLYLCIELFIVFNTIHHVFFQDRSIKDIGYWFNMKWVVLPNYLTHYKREVLVVHFLSGMIALFGMRYQTSGSHKTDSIMHKYVGYIVVLNQLLIHSPTILIMNQYVVHYALSRKIFYMMTTVVTMKNAVLLVKYAKEKNMVKHRRCALTLYNYISTFTKGRIYMYAVLPFIPNQWRLFHIFVSDVVSVAFAERYSWKRMAKLFIVFFTYGQLIELTPCLWYMWAFAGLAYTAVYA</sequence>
<keyword evidence="1" id="KW-0812">Transmembrane</keyword>
<name>A0A814BGG6_9BILA</name>
<reference evidence="2" key="1">
    <citation type="submission" date="2021-02" db="EMBL/GenBank/DDBJ databases">
        <authorList>
            <person name="Nowell W R."/>
        </authorList>
    </citation>
    <scope>NUCLEOTIDE SEQUENCE</scope>
</reference>
<feature type="transmembrane region" description="Helical" evidence="1">
    <location>
        <begin position="9"/>
        <end position="27"/>
    </location>
</feature>
<proteinExistence type="predicted"/>
<keyword evidence="1" id="KW-1133">Transmembrane helix</keyword>
<dbReference type="EMBL" id="CAJNON010000079">
    <property type="protein sequence ID" value="CAF0929274.1"/>
    <property type="molecule type" value="Genomic_DNA"/>
</dbReference>
<dbReference type="Proteomes" id="UP000663881">
    <property type="component" value="Unassembled WGS sequence"/>
</dbReference>
<feature type="transmembrane region" description="Helical" evidence="1">
    <location>
        <begin position="122"/>
        <end position="142"/>
    </location>
</feature>
<feature type="transmembrane region" description="Helical" evidence="1">
    <location>
        <begin position="209"/>
        <end position="230"/>
    </location>
</feature>
<gene>
    <name evidence="3" type="ORF">OKA104_LOCUS12111</name>
    <name evidence="2" type="ORF">VCS650_LOCUS10830</name>
</gene>
<feature type="transmembrane region" description="Helical" evidence="1">
    <location>
        <begin position="58"/>
        <end position="77"/>
    </location>
</feature>
<feature type="transmembrane region" description="Helical" evidence="1">
    <location>
        <begin position="89"/>
        <end position="110"/>
    </location>
</feature>
<evidence type="ECO:0000313" key="3">
    <source>
        <dbReference type="EMBL" id="CAF3695358.1"/>
    </source>
</evidence>
<dbReference type="AlphaFoldDB" id="A0A814BGG6"/>
<keyword evidence="1" id="KW-0472">Membrane</keyword>
<evidence type="ECO:0000313" key="2">
    <source>
        <dbReference type="EMBL" id="CAF0929274.1"/>
    </source>
</evidence>
<dbReference type="Proteomes" id="UP000663891">
    <property type="component" value="Unassembled WGS sequence"/>
</dbReference>
<protein>
    <submittedName>
        <fullName evidence="2">Uncharacterized protein</fullName>
    </submittedName>
</protein>
<evidence type="ECO:0000256" key="1">
    <source>
        <dbReference type="SAM" id="Phobius"/>
    </source>
</evidence>
<evidence type="ECO:0000313" key="4">
    <source>
        <dbReference type="Proteomes" id="UP000663891"/>
    </source>
</evidence>
<dbReference type="OrthoDB" id="10292689at2759"/>
<organism evidence="2 4">
    <name type="scientific">Adineta steineri</name>
    <dbReference type="NCBI Taxonomy" id="433720"/>
    <lineage>
        <taxon>Eukaryota</taxon>
        <taxon>Metazoa</taxon>
        <taxon>Spiralia</taxon>
        <taxon>Gnathifera</taxon>
        <taxon>Rotifera</taxon>
        <taxon>Eurotatoria</taxon>
        <taxon>Bdelloidea</taxon>
        <taxon>Adinetida</taxon>
        <taxon>Adinetidae</taxon>
        <taxon>Adineta</taxon>
    </lineage>
</organism>
<comment type="caution">
    <text evidence="2">The sequence shown here is derived from an EMBL/GenBank/DDBJ whole genome shotgun (WGS) entry which is preliminary data.</text>
</comment>